<dbReference type="NCBIfam" id="NF037995">
    <property type="entry name" value="TRAP_S1"/>
    <property type="match status" value="1"/>
</dbReference>
<evidence type="ECO:0000256" key="2">
    <source>
        <dbReference type="SAM" id="SignalP"/>
    </source>
</evidence>
<dbReference type="PANTHER" id="PTHR33376:SF15">
    <property type="entry name" value="BLL6794 PROTEIN"/>
    <property type="match status" value="1"/>
</dbReference>
<evidence type="ECO:0000313" key="4">
    <source>
        <dbReference type="Proteomes" id="UP001595711"/>
    </source>
</evidence>
<evidence type="ECO:0000256" key="1">
    <source>
        <dbReference type="ARBA" id="ARBA00022729"/>
    </source>
</evidence>
<dbReference type="RefSeq" id="WP_379730070.1">
    <property type="nucleotide sequence ID" value="NZ_JBHRYJ010000009.1"/>
</dbReference>
<dbReference type="Gene3D" id="3.40.190.170">
    <property type="entry name" value="Bacterial extracellular solute-binding protein, family 7"/>
    <property type="match status" value="1"/>
</dbReference>
<comment type="caution">
    <text evidence="3">The sequence shown here is derived from an EMBL/GenBank/DDBJ whole genome shotgun (WGS) entry which is preliminary data.</text>
</comment>
<keyword evidence="4" id="KW-1185">Reference proteome</keyword>
<dbReference type="InterPro" id="IPR038404">
    <property type="entry name" value="TRAP_DctP_sf"/>
</dbReference>
<dbReference type="SUPFAM" id="SSF53850">
    <property type="entry name" value="Periplasmic binding protein-like II"/>
    <property type="match status" value="1"/>
</dbReference>
<dbReference type="Pfam" id="PF03480">
    <property type="entry name" value="DctP"/>
    <property type="match status" value="1"/>
</dbReference>
<feature type="chain" id="PRO_5046359218" evidence="2">
    <location>
        <begin position="25"/>
        <end position="366"/>
    </location>
</feature>
<dbReference type="PANTHER" id="PTHR33376">
    <property type="match status" value="1"/>
</dbReference>
<dbReference type="EMBL" id="JBHRYJ010000009">
    <property type="protein sequence ID" value="MFC3678436.1"/>
    <property type="molecule type" value="Genomic_DNA"/>
</dbReference>
<keyword evidence="1 2" id="KW-0732">Signal</keyword>
<organism evidence="3 4">
    <name type="scientific">Ferrovibrio xuzhouensis</name>
    <dbReference type="NCBI Taxonomy" id="1576914"/>
    <lineage>
        <taxon>Bacteria</taxon>
        <taxon>Pseudomonadati</taxon>
        <taxon>Pseudomonadota</taxon>
        <taxon>Alphaproteobacteria</taxon>
        <taxon>Rhodospirillales</taxon>
        <taxon>Rhodospirillaceae</taxon>
        <taxon>Ferrovibrio</taxon>
    </lineage>
</organism>
<gene>
    <name evidence="3" type="primary">dctP</name>
    <name evidence="3" type="ORF">ACFOOQ_23015</name>
</gene>
<proteinExistence type="predicted"/>
<name>A0ABV7VPG5_9PROT</name>
<accession>A0ABV7VPG5</accession>
<dbReference type="Proteomes" id="UP001595711">
    <property type="component" value="Unassembled WGS sequence"/>
</dbReference>
<protein>
    <submittedName>
        <fullName evidence="3">TRAP transporter substrate-binding protein DctP</fullName>
    </submittedName>
</protein>
<reference evidence="4" key="1">
    <citation type="journal article" date="2019" name="Int. J. Syst. Evol. Microbiol.">
        <title>The Global Catalogue of Microorganisms (GCM) 10K type strain sequencing project: providing services to taxonomists for standard genome sequencing and annotation.</title>
        <authorList>
            <consortium name="The Broad Institute Genomics Platform"/>
            <consortium name="The Broad Institute Genome Sequencing Center for Infectious Disease"/>
            <person name="Wu L."/>
            <person name="Ma J."/>
        </authorList>
    </citation>
    <scope>NUCLEOTIDE SEQUENCE [LARGE SCALE GENOMIC DNA]</scope>
    <source>
        <strain evidence="4">KCTC 42182</strain>
    </source>
</reference>
<evidence type="ECO:0000313" key="3">
    <source>
        <dbReference type="EMBL" id="MFC3678436.1"/>
    </source>
</evidence>
<dbReference type="InterPro" id="IPR018389">
    <property type="entry name" value="DctP_fam"/>
</dbReference>
<sequence>MKIAKIVATTCLAAFLGLSGAAHADSSAKPLKLIYAGYISRGGTATLVDEWFMQEVTRRTNGRVTFEAYYSGSLLNAADLYPGLSRGAADIVTGTPQAYNPQEYPLSSIVVPYLTDNSIAVTDAFNDLYKENADFRKEFEGKGVQMLWAAAFPETGLWSNKKVTGIADLKGMRIRSALGIAQAFEILGATPVAMTFTEGVDALKRGAIDGMSSAPFDSAVSVGLPKVAKFVSDAGRMGINSVSITSVNKRKFDSLDAEAKKVILDLAGEMPKKYAEIVDKKIQLAAEKFAAEAGDITVITTPEKEVEAWRAKTADKLKADWLEVANKRTKNADAMFQQYVSLVRKYEKVSAYKPGLDRYQELKEKK</sequence>
<feature type="signal peptide" evidence="2">
    <location>
        <begin position="1"/>
        <end position="24"/>
    </location>
</feature>